<dbReference type="InterPro" id="IPR045245">
    <property type="entry name" value="Pfs2-like"/>
</dbReference>
<feature type="region of interest" description="Disordered" evidence="9">
    <location>
        <begin position="418"/>
        <end position="438"/>
    </location>
</feature>
<dbReference type="InterPro" id="IPR001680">
    <property type="entry name" value="WD40_rpt"/>
</dbReference>
<dbReference type="Gene3D" id="2.130.10.10">
    <property type="entry name" value="YVTN repeat-like/Quinoprotein amine dehydrogenase"/>
    <property type="match status" value="3"/>
</dbReference>
<reference evidence="10" key="1">
    <citation type="submission" date="2020-06" db="EMBL/GenBank/DDBJ databases">
        <title>Genomes of multiple members of Pneumocystis genus reveal paths to human pathogen Pneumocystis jirovecii.</title>
        <authorList>
            <person name="Cisse O.H."/>
            <person name="Ma L."/>
            <person name="Dekker J."/>
            <person name="Khil P."/>
            <person name="Jo J."/>
            <person name="Brenchley J."/>
            <person name="Blair R."/>
            <person name="Pahar B."/>
            <person name="Chabe M."/>
            <person name="Van Rompay K.A."/>
            <person name="Keesler R."/>
            <person name="Sukura A."/>
            <person name="Hirsch V."/>
            <person name="Kutty G."/>
            <person name="Liu Y."/>
            <person name="Peng L."/>
            <person name="Chen J."/>
            <person name="Song J."/>
            <person name="Weissenbacher-Lang C."/>
            <person name="Xu J."/>
            <person name="Upham N.S."/>
            <person name="Stajich J.E."/>
            <person name="Cuomo C.A."/>
            <person name="Cushion M.T."/>
            <person name="Kovacs J.A."/>
        </authorList>
    </citation>
    <scope>NUCLEOTIDE SEQUENCE</scope>
    <source>
        <strain evidence="10">2A</strain>
    </source>
</reference>
<dbReference type="OrthoDB" id="16717at2759"/>
<dbReference type="SUPFAM" id="SSF50978">
    <property type="entry name" value="WD40 repeat-like"/>
    <property type="match status" value="1"/>
</dbReference>
<evidence type="ECO:0000256" key="7">
    <source>
        <dbReference type="ARBA" id="ARBA00026154"/>
    </source>
</evidence>
<evidence type="ECO:0000256" key="9">
    <source>
        <dbReference type="SAM" id="MobiDB-lite"/>
    </source>
</evidence>
<organism evidence="10 11">
    <name type="scientific">Pneumocystis wakefieldiae</name>
    <dbReference type="NCBI Taxonomy" id="38082"/>
    <lineage>
        <taxon>Eukaryota</taxon>
        <taxon>Fungi</taxon>
        <taxon>Dikarya</taxon>
        <taxon>Ascomycota</taxon>
        <taxon>Taphrinomycotina</taxon>
        <taxon>Pneumocystomycetes</taxon>
        <taxon>Pneumocystaceae</taxon>
        <taxon>Pneumocystis</taxon>
    </lineage>
</organism>
<dbReference type="SMART" id="SM00320">
    <property type="entry name" value="WD40"/>
    <property type="match status" value="7"/>
</dbReference>
<dbReference type="InterPro" id="IPR020472">
    <property type="entry name" value="WD40_PAC1"/>
</dbReference>
<evidence type="ECO:0000256" key="8">
    <source>
        <dbReference type="RuleBase" id="RU369034"/>
    </source>
</evidence>
<accession>A0A899FWV1</accession>
<dbReference type="PRINTS" id="PR00320">
    <property type="entry name" value="GPROTEINBRPT"/>
</dbReference>
<evidence type="ECO:0000256" key="6">
    <source>
        <dbReference type="ARBA" id="ARBA00025498"/>
    </source>
</evidence>
<dbReference type="EMBL" id="CP054534">
    <property type="protein sequence ID" value="QSL64774.1"/>
    <property type="molecule type" value="Genomic_DNA"/>
</dbReference>
<keyword evidence="2" id="KW-0853">WD repeat</keyword>
<dbReference type="FunFam" id="2.130.10.10:FF:000069">
    <property type="entry name" value="WD repeat domain 33"/>
    <property type="match status" value="1"/>
</dbReference>
<evidence type="ECO:0000256" key="1">
    <source>
        <dbReference type="ARBA" id="ARBA00004123"/>
    </source>
</evidence>
<evidence type="ECO:0000256" key="5">
    <source>
        <dbReference type="ARBA" id="ARBA00023242"/>
    </source>
</evidence>
<keyword evidence="5 8" id="KW-0539">Nucleus</keyword>
<dbReference type="InterPro" id="IPR036322">
    <property type="entry name" value="WD40_repeat_dom_sf"/>
</dbReference>
<dbReference type="PANTHER" id="PTHR22836">
    <property type="entry name" value="WD40 REPEAT PROTEIN"/>
    <property type="match status" value="1"/>
</dbReference>
<keyword evidence="3 8" id="KW-0507">mRNA processing</keyword>
<keyword evidence="4" id="KW-0677">Repeat</keyword>
<evidence type="ECO:0000313" key="10">
    <source>
        <dbReference type="EMBL" id="QSL64774.1"/>
    </source>
</evidence>
<protein>
    <recommendedName>
        <fullName evidence="7 8">Polyadenylation factor subunit 2</fullName>
    </recommendedName>
</protein>
<comment type="function">
    <text evidence="6">Required for 3'-end cleavage and polyadenylation of pre-mRNAs. Also involved in chromosome segregation where it has a role in chromosome attachment to the mitotic spindle.</text>
</comment>
<dbReference type="Pfam" id="PF00400">
    <property type="entry name" value="WD40"/>
    <property type="match status" value="7"/>
</dbReference>
<evidence type="ECO:0000256" key="3">
    <source>
        <dbReference type="ARBA" id="ARBA00022664"/>
    </source>
</evidence>
<keyword evidence="11" id="KW-1185">Reference proteome</keyword>
<dbReference type="PANTHER" id="PTHR22836:SF0">
    <property type="entry name" value="PRE-MRNA 3' END PROCESSING PROTEIN WDR33"/>
    <property type="match status" value="1"/>
</dbReference>
<dbReference type="GO" id="GO:0005847">
    <property type="term" value="C:mRNA cleavage and polyadenylation specificity factor complex"/>
    <property type="evidence" value="ECO:0007669"/>
    <property type="project" value="TreeGrafter"/>
</dbReference>
<feature type="region of interest" description="Disordered" evidence="9">
    <location>
        <begin position="1"/>
        <end position="27"/>
    </location>
</feature>
<evidence type="ECO:0000256" key="2">
    <source>
        <dbReference type="ARBA" id="ARBA00022574"/>
    </source>
</evidence>
<dbReference type="Proteomes" id="UP000663699">
    <property type="component" value="Chromosome 3"/>
</dbReference>
<sequence length="529" mass="59727">MALQQSEVDQPEGVKRKEPMKKPMQRRTVDYGSGVTRWFQERTRMASYKDVKYMFPKQNFIVDLLPPFAYKHNPSLNLPIKYVHASSNKVKHPVNVVKWTPDGRRLLTGSSSGEFTLWNGLTFNFETILQAHDHAIRSCEWSNSGDFFLSSDQSGIVKYWQPNMNNVKVLNAHSEAVRDISFSPTDNKFATASDDGCIKIWNFTEAYEEQKLTGHGWDVRTIDWHPSKGLLVSGSKDNLVKLWDPRSGKCLTTLHGHKNTVYQATFQPTHGYLLATCSRDSITRIFDIRTMKDLRILRGHEKDVTSLAWNPIIPSILSTGGVNGVINHYIIDEFSLPENSQTKASISLSRPSLLCNPAVSIPYAHESSIWSMQYHPLGHILATGSNDRYTRFWARARPGDPTAFKDKHYIGEEAAEALGITEKMPKKTQEEDEEEEMDILTEQNESHLFQQHANSTEQSPRPQNFILPGLQALSTLKNQNDFSTISSYSHFIPPGLGSVSSEKNIQNLLRASTNSNIIPGMGNTSIKNS</sequence>
<name>A0A899FWV1_9ASCO</name>
<dbReference type="AlphaFoldDB" id="A0A899FWV1"/>
<gene>
    <name evidence="10" type="ORF">MERGE_002076</name>
</gene>
<dbReference type="InterPro" id="IPR015943">
    <property type="entry name" value="WD40/YVTN_repeat-like_dom_sf"/>
</dbReference>
<comment type="subcellular location">
    <subcellularLocation>
        <location evidence="1 8">Nucleus</location>
    </subcellularLocation>
</comment>
<proteinExistence type="predicted"/>
<feature type="compositionally biased region" description="Basic and acidic residues" evidence="9">
    <location>
        <begin position="12"/>
        <end position="21"/>
    </location>
</feature>
<evidence type="ECO:0000256" key="4">
    <source>
        <dbReference type="ARBA" id="ARBA00022737"/>
    </source>
</evidence>
<evidence type="ECO:0000313" key="11">
    <source>
        <dbReference type="Proteomes" id="UP000663699"/>
    </source>
</evidence>
<dbReference type="GO" id="GO:0031124">
    <property type="term" value="P:mRNA 3'-end processing"/>
    <property type="evidence" value="ECO:0007669"/>
    <property type="project" value="UniProtKB-UniRule"/>
</dbReference>
<dbReference type="CDD" id="cd00200">
    <property type="entry name" value="WD40"/>
    <property type="match status" value="1"/>
</dbReference>